<feature type="transmembrane region" description="Helical" evidence="2">
    <location>
        <begin position="202"/>
        <end position="229"/>
    </location>
</feature>
<dbReference type="AlphaFoldDB" id="A0A5A8C6K7"/>
<reference evidence="3 4" key="1">
    <citation type="submission" date="2019-07" db="EMBL/GenBank/DDBJ databases">
        <title>Genomes of Cafeteria roenbergensis.</title>
        <authorList>
            <person name="Fischer M.G."/>
            <person name="Hackl T."/>
            <person name="Roman M."/>
        </authorList>
    </citation>
    <scope>NUCLEOTIDE SEQUENCE [LARGE SCALE GENOMIC DNA]</scope>
    <source>
        <strain evidence="3 4">Cflag</strain>
    </source>
</reference>
<feature type="transmembrane region" description="Helical" evidence="2">
    <location>
        <begin position="51"/>
        <end position="71"/>
    </location>
</feature>
<feature type="compositionally biased region" description="Polar residues" evidence="1">
    <location>
        <begin position="356"/>
        <end position="365"/>
    </location>
</feature>
<feature type="transmembrane region" description="Helical" evidence="2">
    <location>
        <begin position="155"/>
        <end position="181"/>
    </location>
</feature>
<evidence type="ECO:0000256" key="1">
    <source>
        <dbReference type="SAM" id="MobiDB-lite"/>
    </source>
</evidence>
<feature type="compositionally biased region" description="Polar residues" evidence="1">
    <location>
        <begin position="465"/>
        <end position="476"/>
    </location>
</feature>
<feature type="compositionally biased region" description="Basic and acidic residues" evidence="1">
    <location>
        <begin position="311"/>
        <end position="330"/>
    </location>
</feature>
<evidence type="ECO:0008006" key="5">
    <source>
        <dbReference type="Google" id="ProtNLM"/>
    </source>
</evidence>
<dbReference type="Proteomes" id="UP000325113">
    <property type="component" value="Unassembled WGS sequence"/>
</dbReference>
<sequence length="505" mass="51837">MADPKSAGLKALLGTADALWPIILGVEVWYLIPAMGWSLSTGQFTVGTTTLFLMTLSTVAWAANGLVDFLFVIGELPHDVQARHTAEGSLIMTGILFSVMSLLNIILFWIEIMTTSRASDRIYNIASSVFWLRIATGIFAVCSLVAIGLNLAGFAAAFVLGVSVATVYYLGLSVGLLIIGAKLRCVLSQNLAAHGGPARRTAATVSLLQLLAGTSCAVFVVTSIMGIALQNAGEISFVAFVVGRIALACVAAVVTYAVGVTSTAPDSADDARSTASKQPKATAPRPGGHRAPGLGRSAAVAPNMAEDADDSLVHEDDAHDSEAGHPDRQSSEPIPAGQSSATSGSRAQHGVAPLTVDTSDWSSHGRSGHESRAIGQTIEVPVARGRATTPSAEASAPRRGVEMGKLGSGSTHVYVQGASERTGAASDGPRSSAPSQGPASLASTPHALRPPPSREDQPAKHKSGSWGNSAKGSPATTPKELQGPATGGRKAPRVAYGSGRPAARS</sequence>
<feature type="compositionally biased region" description="Polar residues" evidence="1">
    <location>
        <begin position="432"/>
        <end position="443"/>
    </location>
</feature>
<evidence type="ECO:0000313" key="4">
    <source>
        <dbReference type="Proteomes" id="UP000325113"/>
    </source>
</evidence>
<feature type="transmembrane region" description="Helical" evidence="2">
    <location>
        <begin position="91"/>
        <end position="110"/>
    </location>
</feature>
<feature type="transmembrane region" description="Helical" evidence="2">
    <location>
        <begin position="235"/>
        <end position="258"/>
    </location>
</feature>
<dbReference type="EMBL" id="VLTM01000144">
    <property type="protein sequence ID" value="KAA0148676.1"/>
    <property type="molecule type" value="Genomic_DNA"/>
</dbReference>
<gene>
    <name evidence="3" type="ORF">FNF31_07354</name>
</gene>
<keyword evidence="2" id="KW-1133">Transmembrane helix</keyword>
<feature type="region of interest" description="Disordered" evidence="1">
    <location>
        <begin position="263"/>
        <end position="296"/>
    </location>
</feature>
<protein>
    <recommendedName>
        <fullName evidence="5">Transmembrane protein</fullName>
    </recommendedName>
</protein>
<feature type="transmembrane region" description="Helical" evidence="2">
    <location>
        <begin position="130"/>
        <end position="149"/>
    </location>
</feature>
<evidence type="ECO:0000313" key="3">
    <source>
        <dbReference type="EMBL" id="KAA0148676.1"/>
    </source>
</evidence>
<keyword evidence="2" id="KW-0472">Membrane</keyword>
<keyword evidence="2" id="KW-0812">Transmembrane</keyword>
<feature type="compositionally biased region" description="Polar residues" evidence="1">
    <location>
        <begin position="337"/>
        <end position="346"/>
    </location>
</feature>
<organism evidence="3 4">
    <name type="scientific">Cafeteria roenbergensis</name>
    <name type="common">Marine flagellate</name>
    <dbReference type="NCBI Taxonomy" id="33653"/>
    <lineage>
        <taxon>Eukaryota</taxon>
        <taxon>Sar</taxon>
        <taxon>Stramenopiles</taxon>
        <taxon>Bigyra</taxon>
        <taxon>Opalozoa</taxon>
        <taxon>Bicosoecida</taxon>
        <taxon>Cafeteriaceae</taxon>
        <taxon>Cafeteria</taxon>
    </lineage>
</organism>
<feature type="region of interest" description="Disordered" evidence="1">
    <location>
        <begin position="309"/>
        <end position="505"/>
    </location>
</feature>
<proteinExistence type="predicted"/>
<comment type="caution">
    <text evidence="3">The sequence shown here is derived from an EMBL/GenBank/DDBJ whole genome shotgun (WGS) entry which is preliminary data.</text>
</comment>
<accession>A0A5A8C6K7</accession>
<evidence type="ECO:0000256" key="2">
    <source>
        <dbReference type="SAM" id="Phobius"/>
    </source>
</evidence>
<feature type="transmembrane region" description="Helical" evidence="2">
    <location>
        <begin position="18"/>
        <end position="39"/>
    </location>
</feature>
<name>A0A5A8C6K7_CAFRO</name>